<reference evidence="8" key="3">
    <citation type="journal article" date="2014" name="Nature">
        <title>Elephant shark genome provides unique insights into gnathostome evolution.</title>
        <authorList>
            <consortium name="International Elephant Shark Genome Sequencing Consortium"/>
            <person name="Venkatesh B."/>
            <person name="Lee A.P."/>
            <person name="Ravi V."/>
            <person name="Maurya A.K."/>
            <person name="Lian M.M."/>
            <person name="Swann J.B."/>
            <person name="Ohta Y."/>
            <person name="Flajnik M.F."/>
            <person name="Sutoh Y."/>
            <person name="Kasahara M."/>
            <person name="Hoon S."/>
            <person name="Gangu V."/>
            <person name="Roy S.W."/>
            <person name="Irimia M."/>
            <person name="Korzh V."/>
            <person name="Kondrychyn I."/>
            <person name="Lim Z.W."/>
            <person name="Tay B.H."/>
            <person name="Tohari S."/>
            <person name="Kong K.W."/>
            <person name="Ho S."/>
            <person name="Lorente-Galdos B."/>
            <person name="Quilez J."/>
            <person name="Marques-Bonet T."/>
            <person name="Raney B.J."/>
            <person name="Ingham P.W."/>
            <person name="Tay A."/>
            <person name="Hillier L.W."/>
            <person name="Minx P."/>
            <person name="Boehm T."/>
            <person name="Wilson R.K."/>
            <person name="Brenner S."/>
            <person name="Warren W.C."/>
        </authorList>
    </citation>
    <scope>NUCLEOTIDE SEQUENCE [LARGE SCALE GENOMIC DNA]</scope>
</reference>
<evidence type="ECO:0000256" key="6">
    <source>
        <dbReference type="PIRSR" id="PIRSR605076-3"/>
    </source>
</evidence>
<organism evidence="7 8">
    <name type="scientific">Callorhinchus milii</name>
    <name type="common">Ghost shark</name>
    <dbReference type="NCBI Taxonomy" id="7868"/>
    <lineage>
        <taxon>Eukaryota</taxon>
        <taxon>Metazoa</taxon>
        <taxon>Chordata</taxon>
        <taxon>Craniata</taxon>
        <taxon>Vertebrata</taxon>
        <taxon>Chondrichthyes</taxon>
        <taxon>Holocephali</taxon>
        <taxon>Chimaeriformes</taxon>
        <taxon>Callorhinchidae</taxon>
        <taxon>Callorhinchus</taxon>
    </lineage>
</organism>
<keyword evidence="6" id="KW-0479">Metal-binding</keyword>
<feature type="binding site" evidence="5">
    <location>
        <position position="170"/>
    </location>
    <ligand>
        <name>an alpha-L-fucosyl-(1-&gt;2)-beta-D-galactosyl derivative</name>
        <dbReference type="ChEBI" id="CHEBI:140327"/>
    </ligand>
</feature>
<feature type="binding site" evidence="5">
    <location>
        <begin position="58"/>
        <end position="60"/>
    </location>
    <ligand>
        <name>UDP-N-acetyl-alpha-D-galactosamine</name>
        <dbReference type="ChEBI" id="CHEBI:67138"/>
    </ligand>
</feature>
<reference evidence="7" key="5">
    <citation type="submission" date="2025-09" db="UniProtKB">
        <authorList>
            <consortium name="Ensembl"/>
        </authorList>
    </citation>
    <scope>IDENTIFICATION</scope>
</reference>
<evidence type="ECO:0008006" key="9">
    <source>
        <dbReference type="Google" id="ProtNLM"/>
    </source>
</evidence>
<evidence type="ECO:0000256" key="2">
    <source>
        <dbReference type="ARBA" id="ARBA00022676"/>
    </source>
</evidence>
<feature type="binding site" evidence="5">
    <location>
        <begin position="148"/>
        <end position="150"/>
    </location>
    <ligand>
        <name>UDP-N-acetyl-alpha-D-galactosamine</name>
        <dbReference type="ChEBI" id="CHEBI:67138"/>
    </ligand>
</feature>
<dbReference type="AlphaFoldDB" id="A0A4W3JPH5"/>
<proteinExistence type="inferred from homology"/>
<dbReference type="GO" id="GO:0005975">
    <property type="term" value="P:carbohydrate metabolic process"/>
    <property type="evidence" value="ECO:0007669"/>
    <property type="project" value="InterPro"/>
</dbReference>
<dbReference type="Ensembl" id="ENSCMIT00000041711.1">
    <property type="protein sequence ID" value="ENSCMIP00000041131.1"/>
    <property type="gene ID" value="ENSCMIG00000017147.1"/>
</dbReference>
<protein>
    <recommendedName>
        <fullName evidence="9">Globoside alpha-1,3-N-acetylgalactosaminyltransferase 1-like protein</fullName>
    </recommendedName>
</protein>
<feature type="active site" description="Nucleophile" evidence="4">
    <location>
        <position position="240"/>
    </location>
</feature>
<comment type="similarity">
    <text evidence="1">Belongs to the glycosyltransferase 6 family.</text>
</comment>
<reference evidence="8" key="2">
    <citation type="journal article" date="2007" name="PLoS Biol.">
        <title>Survey sequencing and comparative analysis of the elephant shark (Callorhinchus milii) genome.</title>
        <authorList>
            <person name="Venkatesh B."/>
            <person name="Kirkness E.F."/>
            <person name="Loh Y.H."/>
            <person name="Halpern A.L."/>
            <person name="Lee A.P."/>
            <person name="Johnson J."/>
            <person name="Dandona N."/>
            <person name="Viswanathan L.D."/>
            <person name="Tay A."/>
            <person name="Venter J.C."/>
            <person name="Strausberg R.L."/>
            <person name="Brenner S."/>
        </authorList>
    </citation>
    <scope>NUCLEOTIDE SEQUENCE [LARGE SCALE GENOMIC DNA]</scope>
</reference>
<dbReference type="GO" id="GO:0005794">
    <property type="term" value="C:Golgi apparatus"/>
    <property type="evidence" value="ECO:0007669"/>
    <property type="project" value="TreeGrafter"/>
</dbReference>
<comment type="cofactor">
    <cofactor evidence="6">
        <name>Mn(2+)</name>
        <dbReference type="ChEBI" id="CHEBI:29035"/>
    </cofactor>
    <text evidence="6">Binds 1 Mn(2+) ion per subunit.</text>
</comment>
<name>A0A4W3JPH5_CALMI</name>
<keyword evidence="6" id="KW-0464">Manganese</keyword>
<keyword evidence="2" id="KW-0328">Glycosyltransferase</keyword>
<dbReference type="InterPro" id="IPR029044">
    <property type="entry name" value="Nucleotide-diphossugar_trans"/>
</dbReference>
<dbReference type="GO" id="GO:0016758">
    <property type="term" value="F:hexosyltransferase activity"/>
    <property type="evidence" value="ECO:0007669"/>
    <property type="project" value="InterPro"/>
</dbReference>
<dbReference type="Gene3D" id="3.90.550.10">
    <property type="entry name" value="Spore Coat Polysaccharide Biosynthesis Protein SpsA, Chain A"/>
    <property type="match status" value="1"/>
</dbReference>
<dbReference type="InParanoid" id="A0A4W3JPH5"/>
<evidence type="ECO:0000256" key="3">
    <source>
        <dbReference type="ARBA" id="ARBA00022679"/>
    </source>
</evidence>
<dbReference type="PANTHER" id="PTHR10462">
    <property type="entry name" value="GLYCOSYLTRANSFERASE-RELATED"/>
    <property type="match status" value="1"/>
</dbReference>
<evidence type="ECO:0000313" key="7">
    <source>
        <dbReference type="Ensembl" id="ENSCMIP00000041131.1"/>
    </source>
</evidence>
<feature type="binding site" evidence="5">
    <location>
        <position position="240"/>
    </location>
    <ligand>
        <name>an alpha-L-fucosyl-(1-&gt;2)-beta-D-galactosyl derivative</name>
        <dbReference type="ChEBI" id="CHEBI:140327"/>
    </ligand>
</feature>
<dbReference type="InterPro" id="IPR005076">
    <property type="entry name" value="Glyco_trans_6"/>
</dbReference>
<reference evidence="8" key="1">
    <citation type="journal article" date="2006" name="Science">
        <title>Ancient noncoding elements conserved in the human genome.</title>
        <authorList>
            <person name="Venkatesh B."/>
            <person name="Kirkness E.F."/>
            <person name="Loh Y.H."/>
            <person name="Halpern A.L."/>
            <person name="Lee A.P."/>
            <person name="Johnson J."/>
            <person name="Dandona N."/>
            <person name="Viswanathan L.D."/>
            <person name="Tay A."/>
            <person name="Venter J.C."/>
            <person name="Strausberg R.L."/>
            <person name="Brenner S."/>
        </authorList>
    </citation>
    <scope>NUCLEOTIDE SEQUENCE [LARGE SCALE GENOMIC DNA]</scope>
</reference>
<dbReference type="Proteomes" id="UP000314986">
    <property type="component" value="Unassembled WGS sequence"/>
</dbReference>
<feature type="binding site" evidence="6">
    <location>
        <position position="150"/>
    </location>
    <ligand>
        <name>Mn(2+)</name>
        <dbReference type="ChEBI" id="CHEBI:29035"/>
    </ligand>
</feature>
<dbReference type="GeneTree" id="ENSGT00950000182858"/>
<evidence type="ECO:0000256" key="4">
    <source>
        <dbReference type="PIRSR" id="PIRSR605076-1"/>
    </source>
</evidence>
<dbReference type="Pfam" id="PF03414">
    <property type="entry name" value="Glyco_transf_6"/>
    <property type="match status" value="1"/>
</dbReference>
<keyword evidence="8" id="KW-1185">Reference proteome</keyword>
<reference evidence="7" key="4">
    <citation type="submission" date="2025-08" db="UniProtKB">
        <authorList>
            <consortium name="Ensembl"/>
        </authorList>
    </citation>
    <scope>IDENTIFICATION</scope>
</reference>
<evidence type="ECO:0000256" key="5">
    <source>
        <dbReference type="PIRSR" id="PIRSR605076-2"/>
    </source>
</evidence>
<keyword evidence="3" id="KW-0808">Transferase</keyword>
<sequence>FIENDQFNYLPQPQREESTFLPNATYWGAPIIWEKTFQPSLNREQLKTTAFSIGLTVFAIGTYKQYLYNFVQSAEKYFMTGYFVTYYILTDNLDVLPSVKLGTGREIKPFYIAEKPGWIHLWKARTSLLSSVIKELIQNEVQYVFCMDVDQIFMNNVGSEILGDLVATLHPDFYDAPKNVYPYEQTSVSKAYVDGLEGDYYYTSELYGGKCNDVYELTLTCSQFIIQDIEIDFTAIMFEESYLNRYFINTKPTKVLSSEYSWPARRESTEFVVKRIFSLERYMPKK</sequence>
<dbReference type="GO" id="GO:0031982">
    <property type="term" value="C:vesicle"/>
    <property type="evidence" value="ECO:0007669"/>
    <property type="project" value="TreeGrafter"/>
</dbReference>
<feature type="binding site" evidence="6">
    <location>
        <position position="148"/>
    </location>
    <ligand>
        <name>Mn(2+)</name>
        <dbReference type="ChEBI" id="CHEBI:29035"/>
    </ligand>
</feature>
<dbReference type="OMA" id="GRQCEAY"/>
<evidence type="ECO:0000313" key="8">
    <source>
        <dbReference type="Proteomes" id="UP000314986"/>
    </source>
</evidence>
<dbReference type="SUPFAM" id="SSF53448">
    <property type="entry name" value="Nucleotide-diphospho-sugar transferases"/>
    <property type="match status" value="1"/>
</dbReference>
<dbReference type="GO" id="GO:0016020">
    <property type="term" value="C:membrane"/>
    <property type="evidence" value="ECO:0007669"/>
    <property type="project" value="InterPro"/>
</dbReference>
<evidence type="ECO:0000256" key="1">
    <source>
        <dbReference type="ARBA" id="ARBA00010413"/>
    </source>
</evidence>
<dbReference type="STRING" id="7868.ENSCMIP00000041131"/>
<dbReference type="PANTHER" id="PTHR10462:SF51">
    <property type="entry name" value="GLOBOSIDE ALPHA-1,3-N-ACETYLGALACTOSAMINYLTRANSFERASE 1-LIKE"/>
    <property type="match status" value="1"/>
</dbReference>
<dbReference type="GO" id="GO:0046872">
    <property type="term" value="F:metal ion binding"/>
    <property type="evidence" value="ECO:0007669"/>
    <property type="project" value="UniProtKB-KW"/>
</dbReference>
<feature type="binding site" evidence="5">
    <location>
        <position position="63"/>
    </location>
    <ligand>
        <name>UDP-N-acetyl-alpha-D-galactosamine</name>
        <dbReference type="ChEBI" id="CHEBI:67138"/>
    </ligand>
</feature>
<accession>A0A4W3JPH5</accession>